<feature type="compositionally biased region" description="Basic and acidic residues" evidence="1">
    <location>
        <begin position="723"/>
        <end position="733"/>
    </location>
</feature>
<dbReference type="PANTHER" id="PTHR47181">
    <property type="entry name" value="BRCA1 C TERMINUS DOMAIN CONTAINING PROTEIN, EXPRESSED"/>
    <property type="match status" value="1"/>
</dbReference>
<gene>
    <name evidence="3" type="ORF">g.378</name>
</gene>
<feature type="compositionally biased region" description="Low complexity" evidence="1">
    <location>
        <begin position="804"/>
        <end position="824"/>
    </location>
</feature>
<feature type="non-terminal residue" evidence="3">
    <location>
        <position position="1"/>
    </location>
</feature>
<dbReference type="PROSITE" id="PS50172">
    <property type="entry name" value="BRCT"/>
    <property type="match status" value="4"/>
</dbReference>
<evidence type="ECO:0000313" key="3">
    <source>
        <dbReference type="EMBL" id="JAT77503.1"/>
    </source>
</evidence>
<dbReference type="SUPFAM" id="SSF52113">
    <property type="entry name" value="BRCT domain"/>
    <property type="match status" value="4"/>
</dbReference>
<name>A0A1D2AEY3_AUXPR</name>
<dbReference type="EMBL" id="GDKF01001119">
    <property type="protein sequence ID" value="JAT77503.1"/>
    <property type="molecule type" value="Transcribed_RNA"/>
</dbReference>
<dbReference type="SMART" id="SM00292">
    <property type="entry name" value="BRCT"/>
    <property type="match status" value="4"/>
</dbReference>
<feature type="region of interest" description="Disordered" evidence="1">
    <location>
        <begin position="367"/>
        <end position="387"/>
    </location>
</feature>
<reference evidence="3" key="1">
    <citation type="submission" date="2015-08" db="EMBL/GenBank/DDBJ databases">
        <authorList>
            <person name="Babu N.S."/>
            <person name="Beckwith C.J."/>
            <person name="Beseler K.G."/>
            <person name="Brison A."/>
            <person name="Carone J.V."/>
            <person name="Caskin T.P."/>
            <person name="Diamond M."/>
            <person name="Durham M.E."/>
            <person name="Foxe J.M."/>
            <person name="Go M."/>
            <person name="Henderson B.A."/>
            <person name="Jones I.B."/>
            <person name="McGettigan J.A."/>
            <person name="Micheletti S.J."/>
            <person name="Nasrallah M.E."/>
            <person name="Ortiz D."/>
            <person name="Piller C.R."/>
            <person name="Privatt S.R."/>
            <person name="Schneider S.L."/>
            <person name="Sharp S."/>
            <person name="Smith T.C."/>
            <person name="Stanton J.D."/>
            <person name="Ullery H.E."/>
            <person name="Wilson R.J."/>
            <person name="Serrano M.G."/>
            <person name="Buck G."/>
            <person name="Lee V."/>
            <person name="Wang Y."/>
            <person name="Carvalho R."/>
            <person name="Voegtly L."/>
            <person name="Shi R."/>
            <person name="Duckworth R."/>
            <person name="Johnson A."/>
            <person name="Loviza R."/>
            <person name="Walstead R."/>
            <person name="Shah Z."/>
            <person name="Kiflezghi M."/>
            <person name="Wade K."/>
            <person name="Ball S.L."/>
            <person name="Bradley K.W."/>
            <person name="Asai D.J."/>
            <person name="Bowman C.A."/>
            <person name="Russell D.A."/>
            <person name="Pope W.H."/>
            <person name="Jacobs-Sera D."/>
            <person name="Hendrix R.W."/>
            <person name="Hatfull G.F."/>
        </authorList>
    </citation>
    <scope>NUCLEOTIDE SEQUENCE</scope>
</reference>
<feature type="domain" description="BRCT" evidence="2">
    <location>
        <begin position="972"/>
        <end position="1047"/>
    </location>
</feature>
<dbReference type="Gene3D" id="3.40.50.10190">
    <property type="entry name" value="BRCT domain"/>
    <property type="match status" value="3"/>
</dbReference>
<feature type="compositionally biased region" description="Gly residues" evidence="1">
    <location>
        <begin position="647"/>
        <end position="660"/>
    </location>
</feature>
<organism evidence="3">
    <name type="scientific">Auxenochlorella protothecoides</name>
    <name type="common">Green microalga</name>
    <name type="synonym">Chlorella protothecoides</name>
    <dbReference type="NCBI Taxonomy" id="3075"/>
    <lineage>
        <taxon>Eukaryota</taxon>
        <taxon>Viridiplantae</taxon>
        <taxon>Chlorophyta</taxon>
        <taxon>core chlorophytes</taxon>
        <taxon>Trebouxiophyceae</taxon>
        <taxon>Chlorellales</taxon>
        <taxon>Chlorellaceae</taxon>
        <taxon>Auxenochlorella</taxon>
    </lineage>
</organism>
<feature type="compositionally biased region" description="Basic residues" evidence="1">
    <location>
        <begin position="684"/>
        <end position="693"/>
    </location>
</feature>
<dbReference type="InterPro" id="IPR001357">
    <property type="entry name" value="BRCT_dom"/>
</dbReference>
<evidence type="ECO:0000259" key="2">
    <source>
        <dbReference type="PROSITE" id="PS50172"/>
    </source>
</evidence>
<feature type="compositionally biased region" description="Low complexity" evidence="1">
    <location>
        <begin position="513"/>
        <end position="550"/>
    </location>
</feature>
<accession>A0A1D2AEY3</accession>
<dbReference type="Pfam" id="PF16770">
    <property type="entry name" value="RTT107_BRCT_5"/>
    <property type="match status" value="1"/>
</dbReference>
<feature type="region of interest" description="Disordered" evidence="1">
    <location>
        <begin position="467"/>
        <end position="852"/>
    </location>
</feature>
<dbReference type="InterPro" id="IPR036420">
    <property type="entry name" value="BRCT_dom_sf"/>
</dbReference>
<feature type="compositionally biased region" description="Low complexity" evidence="1">
    <location>
        <begin position="832"/>
        <end position="852"/>
    </location>
</feature>
<feature type="compositionally biased region" description="Low complexity" evidence="1">
    <location>
        <begin position="779"/>
        <end position="791"/>
    </location>
</feature>
<sequence length="1072" mass="108640">LPNITRGKGVTIVQSTLGDLPDPFVRAPEPGSNMSSDIFKSCVFFVDLPGLGPLPVPALPLPDSAREVSKLLESHGGILSASAAAATHAILRHRQQESWLELEACAHDRPVAVSLVWILACVEEGRLLPVPPGDKTSLLRPLPSAALPGAGAVTASLTGFCGAHRCLALALLRCAGFSASKAMQVSTTTHLLATWDEGSAPSTKLDVARSHGIAVVGLPWLLRCLAGWALADAASGDEGGMRVLEFLQVHAGQEVLEGSSAGLDACDVDEVPASQGVSEADRTPVELDEVPASQARCAVAESPCERYEAPARNAASMAAAAPLDLEGAPAVQPVKNGPSSQLAVAPQTCSLPVAIAEWAELPAASLTRPSSCPALPAPAQRSGGRPSLGLRLSQARFQAPRRQGASQAPGEPSVASAALPGLEADVAPSLDLEPAREDHMDIRREEPGPVLAENVQAREATQVHGHPHLDAADPALSGGTVPPSPPSPQTNAQPNAMDGDQTPSDLSFGPAGDGSPSQGGSRSPSQGAGEADSAALGAPAAAQPRSAAGALSDRGQAVRGEARHARAAWPGRRRASRGGPVPVAVGVENIPPPSIASPPSQAPGACSAPVAGALPERGPPSSTPCSAPAGGGEDRGRVLLPVPGDGDAAGDGPARGGGPQGTTAAEGLAPLDGPAAALEARPRQAQRKQRGPHRAPLFSQLALREGGWQGRSKRARVTVEAADDARGGGDARGEGCGSGVEGGQPGMPSAPLPEPKVSAPAGQRVGTKVKRRSAGGAGAAAVPGDVPPAGAKGRRRRGLPEGEPAVAVQGPAVAADGDADSPAARRPPAPRPTRGAAARAAAGAAPEPATRTSHMCPLPADLPSRPPCAALSGFHSEEQARLVAALRSIKVQCLPGNATHSWSPRVTHVVAPRFLRTNKVLAGLAAGNWVVSPDWVWASAEAGACLDPEPFELRGEGGAGIARHWRLRAQAGADGPFHGLKVAIGALGKPGPTRHDLRAIVTAGGGRLVPMKSAGQADLVLADKATLSKGPTAEATVVTPDFLVACLMQSGYREMLPANPNRTLVRAMGAMK</sequence>
<feature type="region of interest" description="Disordered" evidence="1">
    <location>
        <begin position="396"/>
        <end position="415"/>
    </location>
</feature>
<dbReference type="CDD" id="cd00027">
    <property type="entry name" value="BRCT"/>
    <property type="match status" value="1"/>
</dbReference>
<feature type="compositionally biased region" description="Gly residues" evidence="1">
    <location>
        <begin position="734"/>
        <end position="745"/>
    </location>
</feature>
<feature type="domain" description="BRCT" evidence="2">
    <location>
        <begin position="171"/>
        <end position="225"/>
    </location>
</feature>
<feature type="domain" description="BRCT" evidence="2">
    <location>
        <begin position="34"/>
        <end position="129"/>
    </location>
</feature>
<protein>
    <recommendedName>
        <fullName evidence="2">BRCT domain-containing protein</fullName>
    </recommendedName>
</protein>
<feature type="domain" description="BRCT" evidence="2">
    <location>
        <begin position="896"/>
        <end position="953"/>
    </location>
</feature>
<dbReference type="AlphaFoldDB" id="A0A1D2AEY3"/>
<proteinExistence type="predicted"/>
<feature type="compositionally biased region" description="Low complexity" evidence="1">
    <location>
        <begin position="664"/>
        <end position="679"/>
    </location>
</feature>
<dbReference type="PANTHER" id="PTHR47181:SF2">
    <property type="entry name" value="BRCA1 C TERMINUS DOMAIN CONTAINING PROTEIN, EXPRESSED"/>
    <property type="match status" value="1"/>
</dbReference>
<evidence type="ECO:0000256" key="1">
    <source>
        <dbReference type="SAM" id="MobiDB-lite"/>
    </source>
</evidence>
<dbReference type="InterPro" id="IPR044254">
    <property type="entry name" value="At4g02110-like"/>
</dbReference>